<feature type="transmembrane region" description="Helical" evidence="5">
    <location>
        <begin position="257"/>
        <end position="276"/>
    </location>
</feature>
<keyword evidence="3 5" id="KW-1133">Transmembrane helix</keyword>
<evidence type="ECO:0000313" key="8">
    <source>
        <dbReference type="Proteomes" id="UP000663499"/>
    </source>
</evidence>
<dbReference type="Pfam" id="PF12698">
    <property type="entry name" value="ABC2_membrane_3"/>
    <property type="match status" value="1"/>
</dbReference>
<dbReference type="GO" id="GO:0140359">
    <property type="term" value="F:ABC-type transporter activity"/>
    <property type="evidence" value="ECO:0007669"/>
    <property type="project" value="InterPro"/>
</dbReference>
<sequence length="375" mass="42056">MFKHLFTYRLKVLLRDKETIFWTLLFPIALSLFFYMALSGLRNVGGFETISIALVEEQNNPTFETVLESLSTGEDPMFDIRESTLEEARDLLEDSTISGIIQVSDTPSLVVNTSGIRQSILKSFLDEYLQTSSTVARILQEDPSTGPRIGQVIAQRMEYTKDAPISKGEYNMVLGYYYALIAMTCFYGGFLGMAEVNQIQANLSKRAARLNIAPVHKMKAFLYNLSASFLIQLVEMGFFLAFLLFVLKVDFGDKTGWILLTTLVGAVTGLSFGAFISAAVKGSENTKNGIFIGVTMLCSFLAGLMFHEMKYLVQTNVPILARLNPVNLLADSYYSLYVFDSLDRYFQNLAGLLIFTLVFSLGTYLIIRRRKYASL</sequence>
<evidence type="ECO:0000256" key="3">
    <source>
        <dbReference type="ARBA" id="ARBA00022989"/>
    </source>
</evidence>
<dbReference type="InterPro" id="IPR052902">
    <property type="entry name" value="ABC-2_transporter"/>
</dbReference>
<comment type="subcellular location">
    <subcellularLocation>
        <location evidence="1">Membrane</location>
        <topology evidence="1">Multi-pass membrane protein</topology>
    </subcellularLocation>
</comment>
<dbReference type="KEGG" id="alka:J0B03_07190"/>
<organism evidence="7 8">
    <name type="scientific">Alkalibacter rhizosphaerae</name>
    <dbReference type="NCBI Taxonomy" id="2815577"/>
    <lineage>
        <taxon>Bacteria</taxon>
        <taxon>Bacillati</taxon>
        <taxon>Bacillota</taxon>
        <taxon>Clostridia</taxon>
        <taxon>Eubacteriales</taxon>
        <taxon>Eubacteriaceae</taxon>
        <taxon>Alkalibacter</taxon>
    </lineage>
</organism>
<evidence type="ECO:0000256" key="2">
    <source>
        <dbReference type="ARBA" id="ARBA00022692"/>
    </source>
</evidence>
<evidence type="ECO:0000256" key="4">
    <source>
        <dbReference type="ARBA" id="ARBA00023136"/>
    </source>
</evidence>
<feature type="transmembrane region" description="Helical" evidence="5">
    <location>
        <begin position="220"/>
        <end position="245"/>
    </location>
</feature>
<reference evidence="7" key="1">
    <citation type="submission" date="2021-03" db="EMBL/GenBank/DDBJ databases">
        <title>Alkalibacter marinus sp. nov., isolated from tidal flat sediment.</title>
        <authorList>
            <person name="Namirimu T."/>
            <person name="Yang J.-A."/>
            <person name="Yang S.-H."/>
            <person name="Kim Y.-J."/>
            <person name="Kwon K.K."/>
        </authorList>
    </citation>
    <scope>NUCLEOTIDE SEQUENCE</scope>
    <source>
        <strain evidence="7">ES005</strain>
    </source>
</reference>
<dbReference type="RefSeq" id="WP_207298962.1">
    <property type="nucleotide sequence ID" value="NZ_CP071444.1"/>
</dbReference>
<name>A0A974XF75_9FIRM</name>
<feature type="transmembrane region" description="Helical" evidence="5">
    <location>
        <begin position="20"/>
        <end position="38"/>
    </location>
</feature>
<evidence type="ECO:0000256" key="5">
    <source>
        <dbReference type="SAM" id="Phobius"/>
    </source>
</evidence>
<dbReference type="EMBL" id="CP071444">
    <property type="protein sequence ID" value="QSX07620.1"/>
    <property type="molecule type" value="Genomic_DNA"/>
</dbReference>
<feature type="transmembrane region" description="Helical" evidence="5">
    <location>
        <begin position="345"/>
        <end position="367"/>
    </location>
</feature>
<proteinExistence type="predicted"/>
<accession>A0A974XF75</accession>
<feature type="transmembrane region" description="Helical" evidence="5">
    <location>
        <begin position="176"/>
        <end position="199"/>
    </location>
</feature>
<keyword evidence="4 5" id="KW-0472">Membrane</keyword>
<dbReference type="Proteomes" id="UP000663499">
    <property type="component" value="Chromosome"/>
</dbReference>
<dbReference type="GO" id="GO:0016020">
    <property type="term" value="C:membrane"/>
    <property type="evidence" value="ECO:0007669"/>
    <property type="project" value="UniProtKB-SubCell"/>
</dbReference>
<dbReference type="AlphaFoldDB" id="A0A974XF75"/>
<keyword evidence="8" id="KW-1185">Reference proteome</keyword>
<dbReference type="InterPro" id="IPR013525">
    <property type="entry name" value="ABC2_TM"/>
</dbReference>
<keyword evidence="2 5" id="KW-0812">Transmembrane</keyword>
<feature type="transmembrane region" description="Helical" evidence="5">
    <location>
        <begin position="288"/>
        <end position="306"/>
    </location>
</feature>
<feature type="domain" description="ABC-2 type transporter transmembrane" evidence="6">
    <location>
        <begin position="17"/>
        <end position="363"/>
    </location>
</feature>
<dbReference type="PANTHER" id="PTHR43027">
    <property type="entry name" value="DOXORUBICIN RESISTANCE ABC TRANSPORTER PERMEASE PROTEIN DRRC-RELATED"/>
    <property type="match status" value="1"/>
</dbReference>
<evidence type="ECO:0000313" key="7">
    <source>
        <dbReference type="EMBL" id="QSX07620.1"/>
    </source>
</evidence>
<evidence type="ECO:0000256" key="1">
    <source>
        <dbReference type="ARBA" id="ARBA00004141"/>
    </source>
</evidence>
<gene>
    <name evidence="7" type="ORF">J0B03_07190</name>
</gene>
<dbReference type="PANTHER" id="PTHR43027:SF1">
    <property type="entry name" value="DOXORUBICIN RESISTANCE ABC TRANSPORTER PERMEASE PROTEIN DRRC-RELATED"/>
    <property type="match status" value="1"/>
</dbReference>
<evidence type="ECO:0000259" key="6">
    <source>
        <dbReference type="Pfam" id="PF12698"/>
    </source>
</evidence>
<protein>
    <submittedName>
        <fullName evidence="7">ABC transporter permease</fullName>
    </submittedName>
</protein>